<dbReference type="STRING" id="387005.A0A183HPS4"/>
<evidence type="ECO:0000313" key="3">
    <source>
        <dbReference type="WBParaSite" id="OFLC_0000948501-mRNA-1"/>
    </source>
</evidence>
<evidence type="ECO:0000313" key="1">
    <source>
        <dbReference type="EMBL" id="VDO60972.1"/>
    </source>
</evidence>
<reference evidence="3" key="1">
    <citation type="submission" date="2016-06" db="UniProtKB">
        <authorList>
            <consortium name="WormBaseParasite"/>
        </authorList>
    </citation>
    <scope>IDENTIFICATION</scope>
</reference>
<reference evidence="1 2" key="2">
    <citation type="submission" date="2018-11" db="EMBL/GenBank/DDBJ databases">
        <authorList>
            <consortium name="Pathogen Informatics"/>
        </authorList>
    </citation>
    <scope>NUCLEOTIDE SEQUENCE [LARGE SCALE GENOMIC DNA]</scope>
</reference>
<organism evidence="3">
    <name type="scientific">Onchocerca flexuosa</name>
    <dbReference type="NCBI Taxonomy" id="387005"/>
    <lineage>
        <taxon>Eukaryota</taxon>
        <taxon>Metazoa</taxon>
        <taxon>Ecdysozoa</taxon>
        <taxon>Nematoda</taxon>
        <taxon>Chromadorea</taxon>
        <taxon>Rhabditida</taxon>
        <taxon>Spirurina</taxon>
        <taxon>Spiruromorpha</taxon>
        <taxon>Filarioidea</taxon>
        <taxon>Onchocercidae</taxon>
        <taxon>Onchocerca</taxon>
    </lineage>
</organism>
<keyword evidence="2" id="KW-1185">Reference proteome</keyword>
<proteinExistence type="predicted"/>
<evidence type="ECO:0000313" key="2">
    <source>
        <dbReference type="Proteomes" id="UP000267606"/>
    </source>
</evidence>
<gene>
    <name evidence="1" type="ORF">OFLC_LOCUS9486</name>
</gene>
<sequence>MGLGAMWGCEKAKQLLGDAGFQKIEIRPDPFSKCRSNILYLCRK</sequence>
<dbReference type="EMBL" id="UZAJ01011668">
    <property type="protein sequence ID" value="VDO60972.1"/>
    <property type="molecule type" value="Genomic_DNA"/>
</dbReference>
<dbReference type="WBParaSite" id="OFLC_0000948501-mRNA-1">
    <property type="protein sequence ID" value="OFLC_0000948501-mRNA-1"/>
    <property type="gene ID" value="OFLC_0000948501"/>
</dbReference>
<protein>
    <submittedName>
        <fullName evidence="1 3">Uncharacterized protein</fullName>
    </submittedName>
</protein>
<dbReference type="AlphaFoldDB" id="A0A183HPS4"/>
<accession>A0A183HPS4</accession>
<name>A0A183HPS4_9BILA</name>
<dbReference type="Proteomes" id="UP000267606">
    <property type="component" value="Unassembled WGS sequence"/>
</dbReference>